<dbReference type="OrthoDB" id="1431247at2759"/>
<dbReference type="PROSITE" id="PS01031">
    <property type="entry name" value="SHSP"/>
    <property type="match status" value="1"/>
</dbReference>
<evidence type="ECO:0000256" key="2">
    <source>
        <dbReference type="PROSITE-ProRule" id="PRU00285"/>
    </source>
</evidence>
<dbReference type="InterPro" id="IPR002068">
    <property type="entry name" value="A-crystallin/Hsp20_dom"/>
</dbReference>
<dbReference type="InterPro" id="IPR001436">
    <property type="entry name" value="Alpha-crystallin/sHSP_animal"/>
</dbReference>
<comment type="similarity">
    <text evidence="2 3">Belongs to the small heat shock protein (HSP20) family.</text>
</comment>
<reference evidence="5 6" key="1">
    <citation type="journal article" date="2015" name="Nat. Commun.">
        <title>Lucilia cuprina genome unlocks parasitic fly biology to underpin future interventions.</title>
        <authorList>
            <person name="Anstead C.A."/>
            <person name="Korhonen P.K."/>
            <person name="Young N.D."/>
            <person name="Hall R.S."/>
            <person name="Jex A.R."/>
            <person name="Murali S.C."/>
            <person name="Hughes D.S."/>
            <person name="Lee S.F."/>
            <person name="Perry T."/>
            <person name="Stroehlein A.J."/>
            <person name="Ansell B.R."/>
            <person name="Breugelmans B."/>
            <person name="Hofmann A."/>
            <person name="Qu J."/>
            <person name="Dugan S."/>
            <person name="Lee S.L."/>
            <person name="Chao H."/>
            <person name="Dinh H."/>
            <person name="Han Y."/>
            <person name="Doddapaneni H.V."/>
            <person name="Worley K.C."/>
            <person name="Muzny D.M."/>
            <person name="Ioannidis P."/>
            <person name="Waterhouse R.M."/>
            <person name="Zdobnov E.M."/>
            <person name="James P.J."/>
            <person name="Bagnall N.H."/>
            <person name="Kotze A.C."/>
            <person name="Gibbs R.A."/>
            <person name="Richards S."/>
            <person name="Batterham P."/>
            <person name="Gasser R.B."/>
        </authorList>
    </citation>
    <scope>NUCLEOTIDE SEQUENCE [LARGE SCALE GENOMIC DNA]</scope>
    <source>
        <strain evidence="5 6">LS</strain>
        <tissue evidence="5">Full body</tissue>
    </source>
</reference>
<proteinExistence type="inferred from homology"/>
<accession>A0A0L0CSD3</accession>
<name>A0A0L0CSD3_LUCCU</name>
<dbReference type="PRINTS" id="PR00299">
    <property type="entry name" value="ACRYSTALLIN"/>
</dbReference>
<dbReference type="GO" id="GO:0005737">
    <property type="term" value="C:cytoplasm"/>
    <property type="evidence" value="ECO:0007669"/>
    <property type="project" value="TreeGrafter"/>
</dbReference>
<dbReference type="GO" id="GO:0042026">
    <property type="term" value="P:protein refolding"/>
    <property type="evidence" value="ECO:0007669"/>
    <property type="project" value="TreeGrafter"/>
</dbReference>
<dbReference type="EMBL" id="JRES01000080">
    <property type="protein sequence ID" value="KNC34319.1"/>
    <property type="molecule type" value="Genomic_DNA"/>
</dbReference>
<evidence type="ECO:0000313" key="5">
    <source>
        <dbReference type="EMBL" id="KNC34319.1"/>
    </source>
</evidence>
<evidence type="ECO:0000313" key="6">
    <source>
        <dbReference type="Proteomes" id="UP000037069"/>
    </source>
</evidence>
<dbReference type="AlphaFoldDB" id="A0A0L0CSD3"/>
<dbReference type="GO" id="GO:0051082">
    <property type="term" value="F:unfolded protein binding"/>
    <property type="evidence" value="ECO:0007669"/>
    <property type="project" value="TreeGrafter"/>
</dbReference>
<dbReference type="Gene3D" id="2.60.40.790">
    <property type="match status" value="1"/>
</dbReference>
<evidence type="ECO:0000256" key="3">
    <source>
        <dbReference type="RuleBase" id="RU003616"/>
    </source>
</evidence>
<evidence type="ECO:0000256" key="1">
    <source>
        <dbReference type="ARBA" id="ARBA00023016"/>
    </source>
</evidence>
<sequence length="168" mass="19018">MRTLPILWRMAEDLRRLAMPSSPFFEYPFASTYRVAPWNHMNRLVQDELGKINKDGYQVSMNVSEFKPEELTVKVVDNHVIVEGKSEEQHDNSGYVSRHFVRRVALPTGYEADNAISTLTSDGVLTVSVPKPQIEEKAREIPIQRVDAASIKSKESVEEGAASKKDKN</sequence>
<keyword evidence="1 5" id="KW-0346">Stress response</keyword>
<dbReference type="PANTHER" id="PTHR45640">
    <property type="entry name" value="HEAT SHOCK PROTEIN HSP-12.2-RELATED"/>
    <property type="match status" value="1"/>
</dbReference>
<dbReference type="GO" id="GO:0009408">
    <property type="term" value="P:response to heat"/>
    <property type="evidence" value="ECO:0007669"/>
    <property type="project" value="TreeGrafter"/>
</dbReference>
<dbReference type="Proteomes" id="UP000037069">
    <property type="component" value="Unassembled WGS sequence"/>
</dbReference>
<protein>
    <submittedName>
        <fullName evidence="5">Heat shock protein 23</fullName>
    </submittedName>
</protein>
<organism evidence="5 6">
    <name type="scientific">Lucilia cuprina</name>
    <name type="common">Green bottle fly</name>
    <name type="synonym">Australian sheep blowfly</name>
    <dbReference type="NCBI Taxonomy" id="7375"/>
    <lineage>
        <taxon>Eukaryota</taxon>
        <taxon>Metazoa</taxon>
        <taxon>Ecdysozoa</taxon>
        <taxon>Arthropoda</taxon>
        <taxon>Hexapoda</taxon>
        <taxon>Insecta</taxon>
        <taxon>Pterygota</taxon>
        <taxon>Neoptera</taxon>
        <taxon>Endopterygota</taxon>
        <taxon>Diptera</taxon>
        <taxon>Brachycera</taxon>
        <taxon>Muscomorpha</taxon>
        <taxon>Oestroidea</taxon>
        <taxon>Calliphoridae</taxon>
        <taxon>Luciliinae</taxon>
        <taxon>Lucilia</taxon>
    </lineage>
</organism>
<evidence type="ECO:0000259" key="4">
    <source>
        <dbReference type="PROSITE" id="PS01031"/>
    </source>
</evidence>
<comment type="caution">
    <text evidence="5">The sequence shown here is derived from an EMBL/GenBank/DDBJ whole genome shotgun (WGS) entry which is preliminary data.</text>
</comment>
<dbReference type="Pfam" id="PF00011">
    <property type="entry name" value="HSP20"/>
    <property type="match status" value="1"/>
</dbReference>
<dbReference type="GO" id="GO:0005634">
    <property type="term" value="C:nucleus"/>
    <property type="evidence" value="ECO:0007669"/>
    <property type="project" value="TreeGrafter"/>
</dbReference>
<dbReference type="SUPFAM" id="SSF49764">
    <property type="entry name" value="HSP20-like chaperones"/>
    <property type="match status" value="1"/>
</dbReference>
<keyword evidence="6" id="KW-1185">Reference proteome</keyword>
<gene>
    <name evidence="5" type="ORF">FF38_05988</name>
</gene>
<dbReference type="PANTHER" id="PTHR45640:SF13">
    <property type="entry name" value="HEAT SHOCK PROTEIN 22-RELATED"/>
    <property type="match status" value="1"/>
</dbReference>
<dbReference type="CDD" id="cd06526">
    <property type="entry name" value="metazoan_ACD"/>
    <property type="match status" value="1"/>
</dbReference>
<feature type="domain" description="SHSP" evidence="4">
    <location>
        <begin position="39"/>
        <end position="146"/>
    </location>
</feature>
<dbReference type="InterPro" id="IPR008978">
    <property type="entry name" value="HSP20-like_chaperone"/>
</dbReference>
<dbReference type="OMA" id="MSICVLP"/>